<dbReference type="EMBL" id="LSSN01004131">
    <property type="protein sequence ID" value="OMJ12111.1"/>
    <property type="molecule type" value="Genomic_DNA"/>
</dbReference>
<dbReference type="Proteomes" id="UP000187283">
    <property type="component" value="Unassembled WGS sequence"/>
</dbReference>
<evidence type="ECO:0000313" key="2">
    <source>
        <dbReference type="Proteomes" id="UP000187283"/>
    </source>
</evidence>
<dbReference type="AlphaFoldDB" id="A0A1R1XBV5"/>
<proteinExistence type="predicted"/>
<sequence length="205" mass="22886">MGVESYIFHCSQLWRTITCINKWNIKFLPEIAHLNMEALSEITSMFFNPFLMTLCRLLDLSLNIPRVSTTIFILASNTPRKKRNLEAIALVLGCSNAPPADRAPHFEMPKEISLSFFHFSKIRRFSLRPTSESASNTRSSASRIPGILTLFPGINAKFSLTLSKISLIKIPNSMGNIGQPCITPLSTFKNGDIKLSILNPASDEL</sequence>
<protein>
    <submittedName>
        <fullName evidence="1">Uncharacterized protein</fullName>
    </submittedName>
</protein>
<reference evidence="1 2" key="1">
    <citation type="submission" date="2017-01" db="EMBL/GenBank/DDBJ databases">
        <authorList>
            <person name="Mah S.A."/>
            <person name="Swanson W.J."/>
            <person name="Moy G.W."/>
            <person name="Vacquier V.D."/>
        </authorList>
    </citation>
    <scope>NUCLEOTIDE SEQUENCE [LARGE SCALE GENOMIC DNA]</scope>
    <source>
        <strain evidence="1 2">GSMNP</strain>
    </source>
</reference>
<name>A0A1R1XBV5_9FUNG</name>
<comment type="caution">
    <text evidence="1">The sequence shown here is derived from an EMBL/GenBank/DDBJ whole genome shotgun (WGS) entry which is preliminary data.</text>
</comment>
<accession>A0A1R1XBV5</accession>
<gene>
    <name evidence="1" type="ORF">AYI70_g9307</name>
</gene>
<organism evidence="1 2">
    <name type="scientific">Smittium culicis</name>
    <dbReference type="NCBI Taxonomy" id="133412"/>
    <lineage>
        <taxon>Eukaryota</taxon>
        <taxon>Fungi</taxon>
        <taxon>Fungi incertae sedis</taxon>
        <taxon>Zoopagomycota</taxon>
        <taxon>Kickxellomycotina</taxon>
        <taxon>Harpellomycetes</taxon>
        <taxon>Harpellales</taxon>
        <taxon>Legeriomycetaceae</taxon>
        <taxon>Smittium</taxon>
    </lineage>
</organism>
<evidence type="ECO:0000313" key="1">
    <source>
        <dbReference type="EMBL" id="OMJ12111.1"/>
    </source>
</evidence>
<keyword evidence="2" id="KW-1185">Reference proteome</keyword>
<dbReference type="OrthoDB" id="10434066at2759"/>